<comment type="pathway">
    <text evidence="1">tRNA modification; 5-methoxycarbonylmethyl-2-thiouridine-tRNA biosynthesis.</text>
</comment>
<organism evidence="4 5">
    <name type="scientific">Geodia barretti</name>
    <name type="common">Barrett's horny sponge</name>
    <dbReference type="NCBI Taxonomy" id="519541"/>
    <lineage>
        <taxon>Eukaryota</taxon>
        <taxon>Metazoa</taxon>
        <taxon>Porifera</taxon>
        <taxon>Demospongiae</taxon>
        <taxon>Heteroscleromorpha</taxon>
        <taxon>Tetractinellida</taxon>
        <taxon>Astrophorina</taxon>
        <taxon>Geodiidae</taxon>
        <taxon>Geodia</taxon>
    </lineage>
</organism>
<dbReference type="Proteomes" id="UP001174909">
    <property type="component" value="Unassembled WGS sequence"/>
</dbReference>
<dbReference type="EMBL" id="CASHTH010002262">
    <property type="protein sequence ID" value="CAI8027167.1"/>
    <property type="molecule type" value="Genomic_DNA"/>
</dbReference>
<dbReference type="PANTHER" id="PTHR16184:SF6">
    <property type="entry name" value="ELONGATOR COMPLEX PROTEIN 6"/>
    <property type="match status" value="1"/>
</dbReference>
<evidence type="ECO:0000256" key="2">
    <source>
        <dbReference type="ARBA" id="ARBA00008837"/>
    </source>
</evidence>
<dbReference type="PANTHER" id="PTHR16184">
    <property type="entry name" value="ELONGATOR COMPLEX PROTEIN 6"/>
    <property type="match status" value="1"/>
</dbReference>
<dbReference type="GO" id="GO:0033588">
    <property type="term" value="C:elongator holoenzyme complex"/>
    <property type="evidence" value="ECO:0007669"/>
    <property type="project" value="InterPro"/>
</dbReference>
<evidence type="ECO:0000313" key="4">
    <source>
        <dbReference type="EMBL" id="CAI8027167.1"/>
    </source>
</evidence>
<dbReference type="Gene3D" id="3.40.50.300">
    <property type="entry name" value="P-loop containing nucleotide triphosphate hydrolases"/>
    <property type="match status" value="1"/>
</dbReference>
<comment type="similarity">
    <text evidence="2">Belongs to the ELP6 family.</text>
</comment>
<dbReference type="InterPro" id="IPR027417">
    <property type="entry name" value="P-loop_NTPase"/>
</dbReference>
<proteinExistence type="inferred from homology"/>
<protein>
    <recommendedName>
        <fullName evidence="3">Elongator complex protein 6</fullName>
    </recommendedName>
</protein>
<evidence type="ECO:0000256" key="1">
    <source>
        <dbReference type="ARBA" id="ARBA00005043"/>
    </source>
</evidence>
<evidence type="ECO:0000313" key="5">
    <source>
        <dbReference type="Proteomes" id="UP001174909"/>
    </source>
</evidence>
<reference evidence="4" key="1">
    <citation type="submission" date="2023-03" db="EMBL/GenBank/DDBJ databases">
        <authorList>
            <person name="Steffen K."/>
            <person name="Cardenas P."/>
        </authorList>
    </citation>
    <scope>NUCLEOTIDE SEQUENCE</scope>
</reference>
<evidence type="ECO:0000256" key="3">
    <source>
        <dbReference type="ARBA" id="ARBA00020263"/>
    </source>
</evidence>
<gene>
    <name evidence="4" type="ORF">GBAR_LOCUS15557</name>
</gene>
<name>A0AA35SE21_GEOBA</name>
<dbReference type="GO" id="GO:0002098">
    <property type="term" value="P:tRNA wobble uridine modification"/>
    <property type="evidence" value="ECO:0007669"/>
    <property type="project" value="InterPro"/>
</dbReference>
<keyword evidence="5" id="KW-1185">Reference proteome</keyword>
<dbReference type="Pfam" id="PF09807">
    <property type="entry name" value="ELP6"/>
    <property type="match status" value="1"/>
</dbReference>
<accession>A0AA35SE21</accession>
<sequence>MLNEVASFLERKEKDDLMLVLVSDRQANGSFLIHYFISQALKDGFDVYLVSFAQSFIHYSSVASKLGVNLSRYQSSGQLVYIDCLSRLLDGIWAEPGDALVATPPNKSPSTVTYSLDSDGTLRGLYDEIQSLLTCGRTQKPVCIVLDDLSILTSVGVRCIANVR</sequence>
<dbReference type="AlphaFoldDB" id="A0AA35SE21"/>
<comment type="caution">
    <text evidence="4">The sequence shown here is derived from an EMBL/GenBank/DDBJ whole genome shotgun (WGS) entry which is preliminary data.</text>
</comment>
<dbReference type="InterPro" id="IPR018627">
    <property type="entry name" value="ELP6"/>
</dbReference>